<dbReference type="EMBL" id="QREH01000001">
    <property type="protein sequence ID" value="REE04531.1"/>
    <property type="molecule type" value="Genomic_DNA"/>
</dbReference>
<organism evidence="2 3">
    <name type="scientific">Citricoccus muralis</name>
    <dbReference type="NCBI Taxonomy" id="169134"/>
    <lineage>
        <taxon>Bacteria</taxon>
        <taxon>Bacillati</taxon>
        <taxon>Actinomycetota</taxon>
        <taxon>Actinomycetes</taxon>
        <taxon>Micrococcales</taxon>
        <taxon>Micrococcaceae</taxon>
        <taxon>Citricoccus</taxon>
    </lineage>
</organism>
<dbReference type="RefSeq" id="WP_115932447.1">
    <property type="nucleotide sequence ID" value="NZ_QREH01000001.1"/>
</dbReference>
<evidence type="ECO:0000313" key="2">
    <source>
        <dbReference type="EMBL" id="REE04531.1"/>
    </source>
</evidence>
<name>A0A3D9LDL7_9MICC</name>
<protein>
    <submittedName>
        <fullName evidence="2">Uncharacterized protein</fullName>
    </submittedName>
</protein>
<sequence length="440" mass="47188">MSDSATWRNLSWQDLTFEVPSSWRQLPGQDLTVVHPLREDLDYTPTFTARYVPSRGRSLPQLASLAAAVLTSTAPDCLWLDTAPFRLSSGTEVRNGRRQVFLHASPAGELVSYQWLIEDGERLLEMSAHCTVAQSRHLQPLMLHLGGSVRRSGDGSAAGGPVAPTPFDARLSGFPDREPRLDASASKAHGMPLETLDKVRGFQAWSHEGGWFDDASVRRVEAGGVLDPETYAGLGLSGTGRDRPAELQTLDSPHRHTAVLHTPRGSSSVDLRLSRDGFAGWAAPGLVAMLDPDPAVEAHRLAADRQFVSGAWDALPKAVLSWAGVTPAWLGWPPVTVDWSAIEDHAGPGSCASGTAGTAAAAALPEPLRDGRWWLLRLAGTDATPQPWLMTERHGCFAITGEPGDDQATLVQVSALTVFTSLVEYWDEATRGVTGGSGTS</sequence>
<evidence type="ECO:0000256" key="1">
    <source>
        <dbReference type="SAM" id="MobiDB-lite"/>
    </source>
</evidence>
<accession>A0A3D9LDL7</accession>
<keyword evidence="3" id="KW-1185">Reference proteome</keyword>
<evidence type="ECO:0000313" key="3">
    <source>
        <dbReference type="Proteomes" id="UP000256727"/>
    </source>
</evidence>
<reference evidence="2 3" key="1">
    <citation type="submission" date="2018-07" db="EMBL/GenBank/DDBJ databases">
        <title>Sequencing the genomes of 1000 actinobacteria strains.</title>
        <authorList>
            <person name="Klenk H.-P."/>
        </authorList>
    </citation>
    <scope>NUCLEOTIDE SEQUENCE [LARGE SCALE GENOMIC DNA]</scope>
    <source>
        <strain evidence="2 3">DSM 14442</strain>
    </source>
</reference>
<comment type="caution">
    <text evidence="2">The sequence shown here is derived from an EMBL/GenBank/DDBJ whole genome shotgun (WGS) entry which is preliminary data.</text>
</comment>
<proteinExistence type="predicted"/>
<dbReference type="AlphaFoldDB" id="A0A3D9LDL7"/>
<dbReference type="Proteomes" id="UP000256727">
    <property type="component" value="Unassembled WGS sequence"/>
</dbReference>
<gene>
    <name evidence="2" type="ORF">C8E99_2367</name>
</gene>
<feature type="region of interest" description="Disordered" evidence="1">
    <location>
        <begin position="150"/>
        <end position="172"/>
    </location>
</feature>